<sequence length="455" mass="50266">MLISPTLDDDLIASQSAGVGGPIGKRAQVSDNRWVAFVVGILVSFLVFGAGVVLRGPCATNGFQDGRNYIKMCYTDIGKLYVDRGLDRGDFPYASRLDGSDYVEYPVLQGILMWVPTQVVGTTGEIKSRTLKYYAISSLLLYAFLLVALWATIKSAGRRPWDAIILAAAPSIALVGTLNWDLLPVALLALGILAWTRERVWLAGVLIGLGGAAKIYPLLIVFPLFLLALRTGRIGGFSRVTLGAVGAWLVVNLPVAYFYPDGWRRFYDLSKDRGFDFGSLWLSLRFLHVPVDRFGATATVTGALVVLLCAIAVLVLKAGRRPRLMQIMVLVVIAFVVTNKVYSPQYALWLLPLVALARPRWRDVLIWQSGQAIYYVGVWLWLNKYSTPDRALDDPTYALLILLQVASQLYIAALVVRDIVRPDQDCVRVDGVDDPQGGEFDHAEDASWLRRKESV</sequence>
<dbReference type="GO" id="GO:0016758">
    <property type="term" value="F:hexosyltransferase activity"/>
    <property type="evidence" value="ECO:0007669"/>
    <property type="project" value="InterPro"/>
</dbReference>
<dbReference type="InterPro" id="IPR016570">
    <property type="entry name" value="UCP010361"/>
</dbReference>
<feature type="region of interest" description="Disordered" evidence="7">
    <location>
        <begin position="431"/>
        <end position="455"/>
    </location>
</feature>
<feature type="transmembrane region" description="Helical" evidence="8">
    <location>
        <begin position="327"/>
        <end position="344"/>
    </location>
</feature>
<keyword evidence="6 8" id="KW-0472">Membrane</keyword>
<keyword evidence="2" id="KW-1003">Cell membrane</keyword>
<evidence type="ECO:0000256" key="1">
    <source>
        <dbReference type="ARBA" id="ARBA00004651"/>
    </source>
</evidence>
<evidence type="ECO:0000256" key="8">
    <source>
        <dbReference type="SAM" id="Phobius"/>
    </source>
</evidence>
<feature type="transmembrane region" description="Helical" evidence="8">
    <location>
        <begin position="364"/>
        <end position="383"/>
    </location>
</feature>
<dbReference type="GO" id="GO:0005886">
    <property type="term" value="C:plasma membrane"/>
    <property type="evidence" value="ECO:0007669"/>
    <property type="project" value="UniProtKB-SubCell"/>
</dbReference>
<keyword evidence="3" id="KW-0808">Transferase</keyword>
<feature type="transmembrane region" description="Helical" evidence="8">
    <location>
        <begin position="240"/>
        <end position="259"/>
    </location>
</feature>
<evidence type="ECO:0000313" key="9">
    <source>
        <dbReference type="EMBL" id="CAB4860869.1"/>
    </source>
</evidence>
<dbReference type="AlphaFoldDB" id="A0A6J7CXL2"/>
<evidence type="ECO:0000256" key="3">
    <source>
        <dbReference type="ARBA" id="ARBA00022679"/>
    </source>
</evidence>
<accession>A0A6J7CXL2</accession>
<dbReference type="Pfam" id="PF09594">
    <property type="entry name" value="GT87"/>
    <property type="match status" value="1"/>
</dbReference>
<feature type="transmembrane region" description="Helical" evidence="8">
    <location>
        <begin position="34"/>
        <end position="54"/>
    </location>
</feature>
<gene>
    <name evidence="9" type="ORF">UFOPK3401_00240</name>
</gene>
<comment type="subcellular location">
    <subcellularLocation>
        <location evidence="1">Cell membrane</location>
        <topology evidence="1">Multi-pass membrane protein</topology>
    </subcellularLocation>
</comment>
<feature type="transmembrane region" description="Helical" evidence="8">
    <location>
        <begin position="294"/>
        <end position="315"/>
    </location>
</feature>
<keyword evidence="5 8" id="KW-1133">Transmembrane helix</keyword>
<reference evidence="9" key="1">
    <citation type="submission" date="2020-05" db="EMBL/GenBank/DDBJ databases">
        <authorList>
            <person name="Chiriac C."/>
            <person name="Salcher M."/>
            <person name="Ghai R."/>
            <person name="Kavagutti S V."/>
        </authorList>
    </citation>
    <scope>NUCLEOTIDE SEQUENCE</scope>
</reference>
<proteinExistence type="predicted"/>
<feature type="transmembrane region" description="Helical" evidence="8">
    <location>
        <begin position="201"/>
        <end position="228"/>
    </location>
</feature>
<evidence type="ECO:0000256" key="4">
    <source>
        <dbReference type="ARBA" id="ARBA00022692"/>
    </source>
</evidence>
<protein>
    <submittedName>
        <fullName evidence="9">Unannotated protein</fullName>
    </submittedName>
</protein>
<evidence type="ECO:0000256" key="7">
    <source>
        <dbReference type="SAM" id="MobiDB-lite"/>
    </source>
</evidence>
<keyword evidence="4 8" id="KW-0812">Transmembrane</keyword>
<dbReference type="PIRSF" id="PIRSF010361">
    <property type="entry name" value="UCP010361"/>
    <property type="match status" value="1"/>
</dbReference>
<evidence type="ECO:0000256" key="2">
    <source>
        <dbReference type="ARBA" id="ARBA00022475"/>
    </source>
</evidence>
<evidence type="ECO:0000256" key="5">
    <source>
        <dbReference type="ARBA" id="ARBA00022989"/>
    </source>
</evidence>
<name>A0A6J7CXL2_9ZZZZ</name>
<organism evidence="9">
    <name type="scientific">freshwater metagenome</name>
    <dbReference type="NCBI Taxonomy" id="449393"/>
    <lineage>
        <taxon>unclassified sequences</taxon>
        <taxon>metagenomes</taxon>
        <taxon>ecological metagenomes</taxon>
    </lineage>
</organism>
<feature type="compositionally biased region" description="Basic and acidic residues" evidence="7">
    <location>
        <begin position="439"/>
        <end position="455"/>
    </location>
</feature>
<feature type="transmembrane region" description="Helical" evidence="8">
    <location>
        <begin position="165"/>
        <end position="195"/>
    </location>
</feature>
<dbReference type="EMBL" id="CAFBLM010000005">
    <property type="protein sequence ID" value="CAB4860869.1"/>
    <property type="molecule type" value="Genomic_DNA"/>
</dbReference>
<feature type="transmembrane region" description="Helical" evidence="8">
    <location>
        <begin position="395"/>
        <end position="416"/>
    </location>
</feature>
<dbReference type="InterPro" id="IPR018584">
    <property type="entry name" value="GT87"/>
</dbReference>
<evidence type="ECO:0000256" key="6">
    <source>
        <dbReference type="ARBA" id="ARBA00023136"/>
    </source>
</evidence>
<feature type="transmembrane region" description="Helical" evidence="8">
    <location>
        <begin position="133"/>
        <end position="153"/>
    </location>
</feature>